<dbReference type="OrthoDB" id="10673733at2759"/>
<keyword evidence="3" id="KW-1185">Reference proteome</keyword>
<evidence type="ECO:0000256" key="1">
    <source>
        <dbReference type="SAM" id="MobiDB-lite"/>
    </source>
</evidence>
<dbReference type="Proteomes" id="UP000271974">
    <property type="component" value="Unassembled WGS sequence"/>
</dbReference>
<feature type="compositionally biased region" description="Basic residues" evidence="1">
    <location>
        <begin position="911"/>
        <end position="921"/>
    </location>
</feature>
<feature type="region of interest" description="Disordered" evidence="1">
    <location>
        <begin position="571"/>
        <end position="661"/>
    </location>
</feature>
<evidence type="ECO:0000313" key="3">
    <source>
        <dbReference type="Proteomes" id="UP000271974"/>
    </source>
</evidence>
<feature type="compositionally biased region" description="Polar residues" evidence="1">
    <location>
        <begin position="419"/>
        <end position="433"/>
    </location>
</feature>
<feature type="compositionally biased region" description="Basic residues" evidence="1">
    <location>
        <begin position="980"/>
        <end position="992"/>
    </location>
</feature>
<feature type="region of interest" description="Disordered" evidence="1">
    <location>
        <begin position="975"/>
        <end position="1001"/>
    </location>
</feature>
<accession>A0A433SZ59</accession>
<feature type="region of interest" description="Disordered" evidence="1">
    <location>
        <begin position="299"/>
        <end position="319"/>
    </location>
</feature>
<feature type="region of interest" description="Disordered" evidence="1">
    <location>
        <begin position="735"/>
        <end position="772"/>
    </location>
</feature>
<evidence type="ECO:0000313" key="2">
    <source>
        <dbReference type="EMBL" id="RUS74450.1"/>
    </source>
</evidence>
<proteinExistence type="predicted"/>
<feature type="compositionally biased region" description="Basic residues" evidence="1">
    <location>
        <begin position="501"/>
        <end position="518"/>
    </location>
</feature>
<organism evidence="2 3">
    <name type="scientific">Elysia chlorotica</name>
    <name type="common">Eastern emerald elysia</name>
    <name type="synonym">Sea slug</name>
    <dbReference type="NCBI Taxonomy" id="188477"/>
    <lineage>
        <taxon>Eukaryota</taxon>
        <taxon>Metazoa</taxon>
        <taxon>Spiralia</taxon>
        <taxon>Lophotrochozoa</taxon>
        <taxon>Mollusca</taxon>
        <taxon>Gastropoda</taxon>
        <taxon>Heterobranchia</taxon>
        <taxon>Euthyneura</taxon>
        <taxon>Panpulmonata</taxon>
        <taxon>Sacoglossa</taxon>
        <taxon>Placobranchoidea</taxon>
        <taxon>Plakobranchidae</taxon>
        <taxon>Elysia</taxon>
    </lineage>
</organism>
<gene>
    <name evidence="2" type="ORF">EGW08_017788</name>
</gene>
<name>A0A433SZ59_ELYCH</name>
<feature type="compositionally biased region" description="Basic residues" evidence="1">
    <location>
        <begin position="443"/>
        <end position="454"/>
    </location>
</feature>
<feature type="region of interest" description="Disordered" evidence="1">
    <location>
        <begin position="787"/>
        <end position="810"/>
    </location>
</feature>
<feature type="compositionally biased region" description="Polar residues" evidence="1">
    <location>
        <begin position="874"/>
        <end position="892"/>
    </location>
</feature>
<feature type="region of interest" description="Disordered" evidence="1">
    <location>
        <begin position="839"/>
        <end position="947"/>
    </location>
</feature>
<dbReference type="EMBL" id="RQTK01000830">
    <property type="protein sequence ID" value="RUS74450.1"/>
    <property type="molecule type" value="Genomic_DNA"/>
</dbReference>
<reference evidence="2 3" key="1">
    <citation type="submission" date="2019-01" db="EMBL/GenBank/DDBJ databases">
        <title>A draft genome assembly of the solar-powered sea slug Elysia chlorotica.</title>
        <authorList>
            <person name="Cai H."/>
            <person name="Li Q."/>
            <person name="Fang X."/>
            <person name="Li J."/>
            <person name="Curtis N.E."/>
            <person name="Altenburger A."/>
            <person name="Shibata T."/>
            <person name="Feng M."/>
            <person name="Maeda T."/>
            <person name="Schwartz J.A."/>
            <person name="Shigenobu S."/>
            <person name="Lundholm N."/>
            <person name="Nishiyama T."/>
            <person name="Yang H."/>
            <person name="Hasebe M."/>
            <person name="Li S."/>
            <person name="Pierce S.K."/>
            <person name="Wang J."/>
        </authorList>
    </citation>
    <scope>NUCLEOTIDE SEQUENCE [LARGE SCALE GENOMIC DNA]</scope>
    <source>
        <strain evidence="2">EC2010</strain>
        <tissue evidence="2">Whole organism of an adult</tissue>
    </source>
</reference>
<dbReference type="AlphaFoldDB" id="A0A433SZ59"/>
<comment type="caution">
    <text evidence="2">The sequence shown here is derived from an EMBL/GenBank/DDBJ whole genome shotgun (WGS) entry which is preliminary data.</text>
</comment>
<sequence>MIGCHLETSGNKLPNDWKSYLRMRGSAWQRVIDQDINYNGYSGTSLMTNAGLSDTYGDIGKFYLNANSGTSLKNIPLELKPPSTKSAYTTWATQRNHMPKIRTAETSPRTGYSPIRNRLSTRYLPARCHLDSRLDSEAAGLTRSDHQISTGMGNKFSWRNAQSDETSVDVANTRDPSLKMKSQNRSRNATAVGLRNEKLIPGESPGLRGKQQRPNQKLSAGRSKSHTGQLIDAGWWDRPRPSSKPGSSKGASLLHETGDGVQVEANLLRRYGYQYPHSNVHDRICEADRELRGRHWTLLKPNPMKTHNSERPASISKPPDARTVELKRQLLVAREKVQQECARYNSTQEKAKRQPVERESKRKSIVPYEPQHQPNNVRITFETPHFFNKKLNAKFNQYTSGSKEFSRAITNNAFVSSPSAQNLRTTKSLSTMRTVEVPTHGSGLKKRAGSRLRRSATSAVSIRRGQSAKSSNAGRAKKSTSAAPTTTTTPGTPKSGSLSSKSHRRRRIKRKRGIRHHKDPFPNAEYLLSAPVSKTRLPGVTSLPKVKRPRSAGSLLVTQSPRYAAAIGGLKSKNKGANSSHASSVDALQREEASLEENMARTKTIDDFESLVRMHTSSPQKTPDSPSRGDNQQYKASKTSKTHGLEPWAHKETTKGSRSRGKSVTLLYSPLNKLEEARKKLRALLDSGSQSPLPINIPSLFRATANIACMPHEDEGQGGLFPSQLNSERFLWEEENYERQQQQRQYQPVDDASKQQPSVENMSRMLSDPPEDKYSGVVVKEIDPSLPAKSAGSAANVGIPDLRTSKSSPQMERFPKLKAHGANFRNTTFRLFKPARHSETTVLPKAVSRENIKADAGKDSQKESQADKKGSNLKLPNSTACDGETTGTNTIKSARDDSENNAANLPPSGDKKRKLNRKKRKSTQDKCSASGHARRGEGTARAQPKTYHQMGLAPLVRSPSSENTFHFAVDLGNMKTANKTQKHRQRRKRSGKKQSCGDICE</sequence>
<feature type="region of interest" description="Disordered" evidence="1">
    <location>
        <begin position="145"/>
        <end position="256"/>
    </location>
</feature>
<feature type="compositionally biased region" description="Basic and acidic residues" evidence="1">
    <location>
        <begin position="847"/>
        <end position="870"/>
    </location>
</feature>
<feature type="compositionally biased region" description="Polar residues" evidence="1">
    <location>
        <begin position="147"/>
        <end position="165"/>
    </location>
</feature>
<feature type="compositionally biased region" description="Polar residues" evidence="1">
    <location>
        <begin position="180"/>
        <end position="189"/>
    </location>
</feature>
<feature type="compositionally biased region" description="Low complexity" evidence="1">
    <location>
        <begin position="479"/>
        <end position="500"/>
    </location>
</feature>
<feature type="region of interest" description="Disordered" evidence="1">
    <location>
        <begin position="419"/>
        <end position="526"/>
    </location>
</feature>
<feature type="compositionally biased region" description="Polar residues" evidence="1">
    <location>
        <begin position="615"/>
        <end position="639"/>
    </location>
</feature>
<protein>
    <submittedName>
        <fullName evidence="2">Uncharacterized protein</fullName>
    </submittedName>
</protein>
<feature type="compositionally biased region" description="Basic and acidic residues" evidence="1">
    <location>
        <begin position="588"/>
        <end position="612"/>
    </location>
</feature>